<dbReference type="OrthoDB" id="10056300at2759"/>
<dbReference type="EMBL" id="UZAN01045966">
    <property type="protein sequence ID" value="VDP83506.1"/>
    <property type="molecule type" value="Genomic_DNA"/>
</dbReference>
<organism evidence="3">
    <name type="scientific">Echinostoma caproni</name>
    <dbReference type="NCBI Taxonomy" id="27848"/>
    <lineage>
        <taxon>Eukaryota</taxon>
        <taxon>Metazoa</taxon>
        <taxon>Spiralia</taxon>
        <taxon>Lophotrochozoa</taxon>
        <taxon>Platyhelminthes</taxon>
        <taxon>Trematoda</taxon>
        <taxon>Digenea</taxon>
        <taxon>Plagiorchiida</taxon>
        <taxon>Echinostomata</taxon>
        <taxon>Echinostomatoidea</taxon>
        <taxon>Echinostomatidae</taxon>
        <taxon>Echinostoma</taxon>
    </lineage>
</organism>
<dbReference type="WBParaSite" id="ECPE_0000845501-mRNA-1">
    <property type="protein sequence ID" value="ECPE_0000845501-mRNA-1"/>
    <property type="gene ID" value="ECPE_0000845501"/>
</dbReference>
<proteinExistence type="predicted"/>
<keyword evidence="2" id="KW-1185">Reference proteome</keyword>
<evidence type="ECO:0000313" key="1">
    <source>
        <dbReference type="EMBL" id="VDP83506.1"/>
    </source>
</evidence>
<evidence type="ECO:0000313" key="3">
    <source>
        <dbReference type="WBParaSite" id="ECPE_0000845501-mRNA-1"/>
    </source>
</evidence>
<dbReference type="Proteomes" id="UP000272942">
    <property type="component" value="Unassembled WGS sequence"/>
</dbReference>
<sequence length="130" mass="14601">MTKSSSSILGLAVIRVLNNSVIIHTSTASNVHTHLRHLIANFSNNFGGMNVQPAKLEVDGEPIFMKRRVIQYGQREGVLKAIGKKERDGIVTRLTLSTWCNVPRPTHLMHIPKPRLRRITLLRGSMVQDL</sequence>
<dbReference type="AlphaFoldDB" id="A0A183AN94"/>
<name>A0A183AN94_9TREM</name>
<reference evidence="3" key="1">
    <citation type="submission" date="2016-06" db="UniProtKB">
        <authorList>
            <consortium name="WormBaseParasite"/>
        </authorList>
    </citation>
    <scope>IDENTIFICATION</scope>
</reference>
<protein>
    <submittedName>
        <fullName evidence="3">DDE_Tnp_ISL3 domain-containing protein</fullName>
    </submittedName>
</protein>
<reference evidence="1 2" key="2">
    <citation type="submission" date="2018-11" db="EMBL/GenBank/DDBJ databases">
        <authorList>
            <consortium name="Pathogen Informatics"/>
        </authorList>
    </citation>
    <scope>NUCLEOTIDE SEQUENCE [LARGE SCALE GENOMIC DNA]</scope>
    <source>
        <strain evidence="1 2">Egypt</strain>
    </source>
</reference>
<evidence type="ECO:0000313" key="2">
    <source>
        <dbReference type="Proteomes" id="UP000272942"/>
    </source>
</evidence>
<accession>A0A183AN94</accession>
<gene>
    <name evidence="1" type="ORF">ECPE_LOCUS8430</name>
</gene>